<dbReference type="PANTHER" id="PTHR31263:SF0">
    <property type="entry name" value="CELLULASE FAMILY PROTEIN (AFU_ORTHOLOGUE AFUA_5G14560)"/>
    <property type="match status" value="1"/>
</dbReference>
<evidence type="ECO:0000313" key="7">
    <source>
        <dbReference type="Proteomes" id="UP000294003"/>
    </source>
</evidence>
<proteinExistence type="inferred from homology"/>
<feature type="domain" description="Glycoside hydrolase family 5" evidence="5">
    <location>
        <begin position="23"/>
        <end position="215"/>
    </location>
</feature>
<dbReference type="EMBL" id="QJNS01000600">
    <property type="protein sequence ID" value="RYO76338.1"/>
    <property type="molecule type" value="Genomic_DNA"/>
</dbReference>
<evidence type="ECO:0000256" key="2">
    <source>
        <dbReference type="ARBA" id="ARBA00022801"/>
    </source>
</evidence>
<protein>
    <recommendedName>
        <fullName evidence="5">Glycoside hydrolase family 5 domain-containing protein</fullName>
    </recommendedName>
</protein>
<dbReference type="SUPFAM" id="SSF51445">
    <property type="entry name" value="(Trans)glycosidases"/>
    <property type="match status" value="1"/>
</dbReference>
<dbReference type="PANTHER" id="PTHR31263">
    <property type="entry name" value="CELLULASE FAMILY PROTEIN (AFU_ORTHOLOGUE AFUA_5G14560)"/>
    <property type="match status" value="1"/>
</dbReference>
<evidence type="ECO:0000256" key="3">
    <source>
        <dbReference type="ARBA" id="ARBA00023295"/>
    </source>
</evidence>
<name>A0ABY0GSA8_9PEZI</name>
<gene>
    <name evidence="6" type="ORF">DL762_009819</name>
</gene>
<keyword evidence="7" id="KW-1185">Reference proteome</keyword>
<accession>A0ABY0GSA8</accession>
<dbReference type="InterPro" id="IPR017853">
    <property type="entry name" value="GH"/>
</dbReference>
<evidence type="ECO:0000256" key="1">
    <source>
        <dbReference type="ARBA" id="ARBA00005641"/>
    </source>
</evidence>
<evidence type="ECO:0000259" key="5">
    <source>
        <dbReference type="Pfam" id="PF00150"/>
    </source>
</evidence>
<evidence type="ECO:0000313" key="6">
    <source>
        <dbReference type="EMBL" id="RYO76338.1"/>
    </source>
</evidence>
<comment type="similarity">
    <text evidence="1 4">Belongs to the glycosyl hydrolase 5 (cellulase A) family.</text>
</comment>
<reference evidence="6 7" key="1">
    <citation type="submission" date="2018-06" db="EMBL/GenBank/DDBJ databases">
        <title>Complete Genomes of Monosporascus.</title>
        <authorList>
            <person name="Robinson A.J."/>
            <person name="Natvig D.O."/>
        </authorList>
    </citation>
    <scope>NUCLEOTIDE SEQUENCE [LARGE SCALE GENOMIC DNA]</scope>
    <source>
        <strain evidence="6 7">CBS 609.92</strain>
    </source>
</reference>
<comment type="caution">
    <text evidence="6">The sequence shown here is derived from an EMBL/GenBank/DDBJ whole genome shotgun (WGS) entry which is preliminary data.</text>
</comment>
<organism evidence="6 7">
    <name type="scientific">Monosporascus cannonballus</name>
    <dbReference type="NCBI Taxonomy" id="155416"/>
    <lineage>
        <taxon>Eukaryota</taxon>
        <taxon>Fungi</taxon>
        <taxon>Dikarya</taxon>
        <taxon>Ascomycota</taxon>
        <taxon>Pezizomycotina</taxon>
        <taxon>Sordariomycetes</taxon>
        <taxon>Xylariomycetidae</taxon>
        <taxon>Xylariales</taxon>
        <taxon>Xylariales incertae sedis</taxon>
        <taxon>Monosporascus</taxon>
    </lineage>
</organism>
<sequence length="262" mass="29951">MADDAWSFLGNIDDGNGWWDEAFGYNRMNSRYFHTQNWLKGLSAMAEWAATQPGVVGLGLRNEVREWLLQGLNGRADWYKYMEQGARLVHAANPDALILIGGTLSSTDLSHVKARNLAWGEWRDKHVWEWHAYSFTVNFPDSGKNCGFTRDQYGWNNGFVLEQNQPWTAPLILSEFGFGMAGGPRDGLTDDERAYFDCLKGYLLDNDSEWAIWAIMGSYYFRNGQVDFDEPFGVLNRDWNDFRNPKLLGLLGEMFNMTQGPA</sequence>
<evidence type="ECO:0000256" key="4">
    <source>
        <dbReference type="RuleBase" id="RU361153"/>
    </source>
</evidence>
<keyword evidence="2 4" id="KW-0378">Hydrolase</keyword>
<dbReference type="Pfam" id="PF00150">
    <property type="entry name" value="Cellulase"/>
    <property type="match status" value="1"/>
</dbReference>
<dbReference type="Proteomes" id="UP000294003">
    <property type="component" value="Unassembled WGS sequence"/>
</dbReference>
<dbReference type="InterPro" id="IPR001547">
    <property type="entry name" value="Glyco_hydro_5"/>
</dbReference>
<dbReference type="Gene3D" id="3.20.20.80">
    <property type="entry name" value="Glycosidases"/>
    <property type="match status" value="1"/>
</dbReference>
<keyword evidence="3 4" id="KW-0326">Glycosidase</keyword>